<proteinExistence type="predicted"/>
<dbReference type="Proteomes" id="UP001238540">
    <property type="component" value="Unassembled WGS sequence"/>
</dbReference>
<protein>
    <submittedName>
        <fullName evidence="2">Type VI secretion system protein TssA</fullName>
    </submittedName>
</protein>
<comment type="caution">
    <text evidence="2">The sequence shown here is derived from an EMBL/GenBank/DDBJ whole genome shotgun (WGS) entry which is preliminary data.</text>
</comment>
<dbReference type="RefSeq" id="WP_076590305.1">
    <property type="nucleotide sequence ID" value="NZ_JABEYA020000008.1"/>
</dbReference>
<evidence type="ECO:0000313" key="3">
    <source>
        <dbReference type="Proteomes" id="UP001238540"/>
    </source>
</evidence>
<dbReference type="Pfam" id="PF06812">
    <property type="entry name" value="ImpA_N"/>
    <property type="match status" value="1"/>
</dbReference>
<evidence type="ECO:0000313" key="2">
    <source>
        <dbReference type="EMBL" id="MDN3611781.1"/>
    </source>
</evidence>
<sequence>MSTDIASLLEAINPSSPAGDDARYEFSFEMMEAEVKKFGSLFGETVDWSLVEKHAKEVLTKHSKDLKAICYLTRALFESEGLSGVESGLTLLSDSLTHFGKDLYPRRKRGRDGAVEWLNHQLKLSLTKLESQEASWEALSRCNEVVEKVQRHFDEVFEDSEADFFELRTALNGLCQSAAVESTETPQDNHASNIDPSYEVAKTPTPVETAPAVKVHEPERRQSLDIDTDFSSPTASKRSLKRVAETILSAEPDLALSYRIHRHLTWCDINELPDSNNHQTPLILAVSQDKQAEYKDKAKQESDLDTIKRLERTLTDAPFWLTGHYYVYQMLKNLNLDDAAQAVCDEVDAFAKTLPGIELLSFKDSIPFANEATREWLAKAGQPSPSANQPRLPSMVVQQEDLVSMEDVTLENLGEHVAEVAQKLELDSSGRGQFMLHLQIVKAYHAVELYPLCLPYLEKLWSIRDEMSLTSWEPHLSLQLDDLTQHILMQLYPNRDLLPAKFEAWESIYN</sequence>
<dbReference type="InterPro" id="IPR010657">
    <property type="entry name" value="ImpA_N"/>
</dbReference>
<keyword evidence="3" id="KW-1185">Reference proteome</keyword>
<gene>
    <name evidence="2" type="primary">tssA</name>
    <name evidence="2" type="ORF">QWZ16_19475</name>
</gene>
<dbReference type="PANTHER" id="PTHR37024">
    <property type="entry name" value="TYPE VI SECRETION SYSTEM DUF2094 AND IMPA-RELATED DOMAIN PROTEIN"/>
    <property type="match status" value="1"/>
</dbReference>
<accession>A0ABT8BZI1</accession>
<dbReference type="EMBL" id="JAUFQC010000027">
    <property type="protein sequence ID" value="MDN3611781.1"/>
    <property type="molecule type" value="Genomic_DNA"/>
</dbReference>
<feature type="domain" description="ImpA N-terminal" evidence="1">
    <location>
        <begin position="9"/>
        <end position="119"/>
    </location>
</feature>
<name>A0ABT8BZI1_9VIBR</name>
<evidence type="ECO:0000259" key="1">
    <source>
        <dbReference type="Pfam" id="PF06812"/>
    </source>
</evidence>
<dbReference type="NCBIfam" id="TIGR03362">
    <property type="entry name" value="VI_chp_7"/>
    <property type="match status" value="1"/>
</dbReference>
<organism evidence="2 3">
    <name type="scientific">Vibrio ostreicida</name>
    <dbReference type="NCBI Taxonomy" id="526588"/>
    <lineage>
        <taxon>Bacteria</taxon>
        <taxon>Pseudomonadati</taxon>
        <taxon>Pseudomonadota</taxon>
        <taxon>Gammaproteobacteria</taxon>
        <taxon>Vibrionales</taxon>
        <taxon>Vibrionaceae</taxon>
        <taxon>Vibrio</taxon>
    </lineage>
</organism>
<dbReference type="PANTHER" id="PTHR37024:SF5">
    <property type="entry name" value="IMPA N-TERMINAL DOMAIN-CONTAINING PROTEIN"/>
    <property type="match status" value="1"/>
</dbReference>
<dbReference type="InterPro" id="IPR017739">
    <property type="entry name" value="T6SS-assoc_VCA0119"/>
</dbReference>
<dbReference type="Pfam" id="PF16989">
    <property type="entry name" value="T6SS_VasJ"/>
    <property type="match status" value="1"/>
</dbReference>
<reference evidence="3" key="1">
    <citation type="journal article" date="2019" name="Int. J. Syst. Evol. Microbiol.">
        <title>The Global Catalogue of Microorganisms (GCM) 10K type strain sequencing project: providing services to taxonomists for standard genome sequencing and annotation.</title>
        <authorList>
            <consortium name="The Broad Institute Genomics Platform"/>
            <consortium name="The Broad Institute Genome Sequencing Center for Infectious Disease"/>
            <person name="Wu L."/>
            <person name="Ma J."/>
        </authorList>
    </citation>
    <scope>NUCLEOTIDE SEQUENCE [LARGE SCALE GENOMIC DNA]</scope>
    <source>
        <strain evidence="3">CECT 7398</strain>
    </source>
</reference>